<evidence type="ECO:0000313" key="4">
    <source>
        <dbReference type="Proteomes" id="UP000007015"/>
    </source>
</evidence>
<feature type="compositionally biased region" description="Pro residues" evidence="1">
    <location>
        <begin position="158"/>
        <end position="171"/>
    </location>
</feature>
<proteinExistence type="predicted"/>
<feature type="signal peptide" evidence="2">
    <location>
        <begin position="1"/>
        <end position="17"/>
    </location>
</feature>
<feature type="compositionally biased region" description="Polar residues" evidence="1">
    <location>
        <begin position="250"/>
        <end position="259"/>
    </location>
</feature>
<protein>
    <submittedName>
        <fullName evidence="3">Uncharacterized protein</fullName>
    </submittedName>
</protein>
<accession>A2WS36</accession>
<evidence type="ECO:0000256" key="2">
    <source>
        <dbReference type="SAM" id="SignalP"/>
    </source>
</evidence>
<feature type="compositionally biased region" description="Basic residues" evidence="1">
    <location>
        <begin position="204"/>
        <end position="217"/>
    </location>
</feature>
<keyword evidence="4" id="KW-1185">Reference proteome</keyword>
<dbReference type="Proteomes" id="UP000007015">
    <property type="component" value="Chromosome 1"/>
</dbReference>
<dbReference type="HOGENOM" id="CLU_094009_0_0_1"/>
<feature type="chain" id="PRO_5002648985" evidence="2">
    <location>
        <begin position="18"/>
        <end position="259"/>
    </location>
</feature>
<gene>
    <name evidence="3" type="ORF">OsI_02677</name>
</gene>
<sequence length="259" mass="27693">MASRAAAVAVLLLAVAAAPLFAAASAHGRGYLGAESWPPDGSLSSSSSGEAAAADVDDGHTDWKCYSSCMSKCCHRHDDDDDDKANAKANATAGAAAVGLDDDYKCKKQCLGNCFKDVPAVCYHKCVDDWCAKLPPYSSAKVQCYKKCGDKCFHHGPKPGPKPKPSPPKPKPGPKPKPPKPGPKPKPPKPGPKPKPKPPSQGRSRSRRSPGRSRSQGRHSPGGLYHSRSRRVPPAPTGRRRRSTTRTTDHTSYLNYTYD</sequence>
<keyword evidence="2" id="KW-0732">Signal</keyword>
<dbReference type="STRING" id="39946.A2WS36"/>
<evidence type="ECO:0000313" key="3">
    <source>
        <dbReference type="EMBL" id="EAY74782.1"/>
    </source>
</evidence>
<dbReference type="AlphaFoldDB" id="A2WS36"/>
<name>A2WS36_ORYSI</name>
<reference evidence="3 4" key="1">
    <citation type="journal article" date="2005" name="PLoS Biol.">
        <title>The genomes of Oryza sativa: a history of duplications.</title>
        <authorList>
            <person name="Yu J."/>
            <person name="Wang J."/>
            <person name="Lin W."/>
            <person name="Li S."/>
            <person name="Li H."/>
            <person name="Zhou J."/>
            <person name="Ni P."/>
            <person name="Dong W."/>
            <person name="Hu S."/>
            <person name="Zeng C."/>
            <person name="Zhang J."/>
            <person name="Zhang Y."/>
            <person name="Li R."/>
            <person name="Xu Z."/>
            <person name="Li S."/>
            <person name="Li X."/>
            <person name="Zheng H."/>
            <person name="Cong L."/>
            <person name="Lin L."/>
            <person name="Yin J."/>
            <person name="Geng J."/>
            <person name="Li G."/>
            <person name="Shi J."/>
            <person name="Liu J."/>
            <person name="Lv H."/>
            <person name="Li J."/>
            <person name="Wang J."/>
            <person name="Deng Y."/>
            <person name="Ran L."/>
            <person name="Shi X."/>
            <person name="Wang X."/>
            <person name="Wu Q."/>
            <person name="Li C."/>
            <person name="Ren X."/>
            <person name="Wang J."/>
            <person name="Wang X."/>
            <person name="Li D."/>
            <person name="Liu D."/>
            <person name="Zhang X."/>
            <person name="Ji Z."/>
            <person name="Zhao W."/>
            <person name="Sun Y."/>
            <person name="Zhang Z."/>
            <person name="Bao J."/>
            <person name="Han Y."/>
            <person name="Dong L."/>
            <person name="Ji J."/>
            <person name="Chen P."/>
            <person name="Wu S."/>
            <person name="Liu J."/>
            <person name="Xiao Y."/>
            <person name="Bu D."/>
            <person name="Tan J."/>
            <person name="Yang L."/>
            <person name="Ye C."/>
            <person name="Zhang J."/>
            <person name="Xu J."/>
            <person name="Zhou Y."/>
            <person name="Yu Y."/>
            <person name="Zhang B."/>
            <person name="Zhuang S."/>
            <person name="Wei H."/>
            <person name="Liu B."/>
            <person name="Lei M."/>
            <person name="Yu H."/>
            <person name="Li Y."/>
            <person name="Xu H."/>
            <person name="Wei S."/>
            <person name="He X."/>
            <person name="Fang L."/>
            <person name="Zhang Z."/>
            <person name="Zhang Y."/>
            <person name="Huang X."/>
            <person name="Su Z."/>
            <person name="Tong W."/>
            <person name="Li J."/>
            <person name="Tong Z."/>
            <person name="Li S."/>
            <person name="Ye J."/>
            <person name="Wang L."/>
            <person name="Fang L."/>
            <person name="Lei T."/>
            <person name="Chen C."/>
            <person name="Chen H."/>
            <person name="Xu Z."/>
            <person name="Li H."/>
            <person name="Huang H."/>
            <person name="Zhang F."/>
            <person name="Xu H."/>
            <person name="Li N."/>
            <person name="Zhao C."/>
            <person name="Li S."/>
            <person name="Dong L."/>
            <person name="Huang Y."/>
            <person name="Li L."/>
            <person name="Xi Y."/>
            <person name="Qi Q."/>
            <person name="Li W."/>
            <person name="Zhang B."/>
            <person name="Hu W."/>
            <person name="Zhang Y."/>
            <person name="Tian X."/>
            <person name="Jiao Y."/>
            <person name="Liang X."/>
            <person name="Jin J."/>
            <person name="Gao L."/>
            <person name="Zheng W."/>
            <person name="Hao B."/>
            <person name="Liu S."/>
            <person name="Wang W."/>
            <person name="Yuan L."/>
            <person name="Cao M."/>
            <person name="McDermott J."/>
            <person name="Samudrala R."/>
            <person name="Wang J."/>
            <person name="Wong G.K."/>
            <person name="Yang H."/>
        </authorList>
    </citation>
    <scope>NUCLEOTIDE SEQUENCE [LARGE SCALE GENOMIC DNA]</scope>
    <source>
        <strain evidence="4">cv. 93-11</strain>
    </source>
</reference>
<feature type="compositionally biased region" description="Pro residues" evidence="1">
    <location>
        <begin position="179"/>
        <end position="199"/>
    </location>
</feature>
<dbReference type="Gramene" id="BGIOSGA001293-TA">
    <property type="protein sequence ID" value="BGIOSGA001293-PA"/>
    <property type="gene ID" value="BGIOSGA001293"/>
</dbReference>
<feature type="region of interest" description="Disordered" evidence="1">
    <location>
        <begin position="156"/>
        <end position="259"/>
    </location>
</feature>
<evidence type="ECO:0000256" key="1">
    <source>
        <dbReference type="SAM" id="MobiDB-lite"/>
    </source>
</evidence>
<organism evidence="3 4">
    <name type="scientific">Oryza sativa subsp. indica</name>
    <name type="common">Rice</name>
    <dbReference type="NCBI Taxonomy" id="39946"/>
    <lineage>
        <taxon>Eukaryota</taxon>
        <taxon>Viridiplantae</taxon>
        <taxon>Streptophyta</taxon>
        <taxon>Embryophyta</taxon>
        <taxon>Tracheophyta</taxon>
        <taxon>Spermatophyta</taxon>
        <taxon>Magnoliopsida</taxon>
        <taxon>Liliopsida</taxon>
        <taxon>Poales</taxon>
        <taxon>Poaceae</taxon>
        <taxon>BOP clade</taxon>
        <taxon>Oryzoideae</taxon>
        <taxon>Oryzeae</taxon>
        <taxon>Oryzinae</taxon>
        <taxon>Oryza</taxon>
        <taxon>Oryza sativa</taxon>
    </lineage>
</organism>
<dbReference type="EMBL" id="CM000126">
    <property type="protein sequence ID" value="EAY74782.1"/>
    <property type="molecule type" value="Genomic_DNA"/>
</dbReference>